<dbReference type="PANTHER" id="PTHR35526:SF3">
    <property type="entry name" value="ANTI-SIGMA-F FACTOR RSBW"/>
    <property type="match status" value="1"/>
</dbReference>
<organism evidence="2 3">
    <name type="scientific">Mycobacterium yunnanensis</name>
    <dbReference type="NCBI Taxonomy" id="368477"/>
    <lineage>
        <taxon>Bacteria</taxon>
        <taxon>Bacillati</taxon>
        <taxon>Actinomycetota</taxon>
        <taxon>Actinomycetes</taxon>
        <taxon>Mycobacteriales</taxon>
        <taxon>Mycobacteriaceae</taxon>
        <taxon>Mycobacterium</taxon>
    </lineage>
</organism>
<keyword evidence="3" id="KW-1185">Reference proteome</keyword>
<comment type="caution">
    <text evidence="2">The sequence shown here is derived from an EMBL/GenBank/DDBJ whole genome shotgun (WGS) entry which is preliminary data.</text>
</comment>
<dbReference type="Proteomes" id="UP001141629">
    <property type="component" value="Unassembled WGS sequence"/>
</dbReference>
<dbReference type="InterPro" id="IPR036890">
    <property type="entry name" value="HATPase_C_sf"/>
</dbReference>
<dbReference type="CDD" id="cd16936">
    <property type="entry name" value="HATPase_RsbW-like"/>
    <property type="match status" value="1"/>
</dbReference>
<evidence type="ECO:0000259" key="1">
    <source>
        <dbReference type="PROSITE" id="PS50801"/>
    </source>
</evidence>
<dbReference type="InterPro" id="IPR036513">
    <property type="entry name" value="STAS_dom_sf"/>
</dbReference>
<dbReference type="EMBL" id="JACKVK010000008">
    <property type="protein sequence ID" value="MCV7421279.1"/>
    <property type="molecule type" value="Genomic_DNA"/>
</dbReference>
<dbReference type="Gene3D" id="3.30.750.24">
    <property type="entry name" value="STAS domain"/>
    <property type="match status" value="1"/>
</dbReference>
<accession>A0A9X3BT45</accession>
<gene>
    <name evidence="2" type="ORF">H7K45_12070</name>
</gene>
<name>A0A9X3BT45_9MYCO</name>
<proteinExistence type="predicted"/>
<dbReference type="RefSeq" id="WP_263996053.1">
    <property type="nucleotide sequence ID" value="NZ_JACKVK010000008.1"/>
</dbReference>
<sequence length="250" mass="26423">MHPSRSPLTVDVAIAPAAATVVLGGVLDATTYLVIRDAVVKAALDAPMVLVDVTALHAPSPSAWAVFTSARWLVVDWPNVPIGLVCAHTAVRRVLARNGITRYLPVYGTATAARSAMASNLGPLRQRARDVWPATPTAVAPIRDFVTHRLCTWSLSAFAPTACVVATVLVENVLQHTDSDLDVRVEAGDDTVTVAVTDGSPSLALIHEDDELLGALTQLQIVDALTRVWGNTPVPGGKVVWGVIGPENRL</sequence>
<dbReference type="SUPFAM" id="SSF52091">
    <property type="entry name" value="SpoIIaa-like"/>
    <property type="match status" value="1"/>
</dbReference>
<feature type="domain" description="STAS" evidence="1">
    <location>
        <begin position="8"/>
        <end position="120"/>
    </location>
</feature>
<evidence type="ECO:0000313" key="2">
    <source>
        <dbReference type="EMBL" id="MCV7421279.1"/>
    </source>
</evidence>
<protein>
    <submittedName>
        <fullName evidence="2">Sulfate transporter</fullName>
    </submittedName>
</protein>
<evidence type="ECO:0000313" key="3">
    <source>
        <dbReference type="Proteomes" id="UP001141629"/>
    </source>
</evidence>
<dbReference type="PROSITE" id="PS50801">
    <property type="entry name" value="STAS"/>
    <property type="match status" value="1"/>
</dbReference>
<dbReference type="Gene3D" id="3.30.565.10">
    <property type="entry name" value="Histidine kinase-like ATPase, C-terminal domain"/>
    <property type="match status" value="1"/>
</dbReference>
<dbReference type="PANTHER" id="PTHR35526">
    <property type="entry name" value="ANTI-SIGMA-F FACTOR RSBW-RELATED"/>
    <property type="match status" value="1"/>
</dbReference>
<reference evidence="2" key="1">
    <citation type="submission" date="2020-07" db="EMBL/GenBank/DDBJ databases">
        <authorList>
            <person name="Pettersson B.M.F."/>
            <person name="Behra P.R.K."/>
            <person name="Ramesh M."/>
            <person name="Das S."/>
            <person name="Dasgupta S."/>
            <person name="Kirsebom L.A."/>
        </authorList>
    </citation>
    <scope>NUCLEOTIDE SEQUENCE</scope>
    <source>
        <strain evidence="2">DSM 44838</strain>
    </source>
</reference>
<dbReference type="AlphaFoldDB" id="A0A9X3BT45"/>
<reference evidence="2" key="2">
    <citation type="journal article" date="2022" name="BMC Genomics">
        <title>Comparative genome analysis of mycobacteria focusing on tRNA and non-coding RNA.</title>
        <authorList>
            <person name="Behra P.R.K."/>
            <person name="Pettersson B.M.F."/>
            <person name="Ramesh M."/>
            <person name="Das S."/>
            <person name="Dasgupta S."/>
            <person name="Kirsebom L.A."/>
        </authorList>
    </citation>
    <scope>NUCLEOTIDE SEQUENCE</scope>
    <source>
        <strain evidence="2">DSM 44838</strain>
    </source>
</reference>
<dbReference type="InterPro" id="IPR002645">
    <property type="entry name" value="STAS_dom"/>
</dbReference>
<dbReference type="InterPro" id="IPR050267">
    <property type="entry name" value="Anti-sigma-factor_SerPK"/>
</dbReference>